<comment type="similarity">
    <text evidence="1">Belongs to the DP1 family.</text>
</comment>
<dbReference type="Pfam" id="PF03134">
    <property type="entry name" value="TB2_DP1_HVA22"/>
    <property type="match status" value="1"/>
</dbReference>
<evidence type="ECO:0000256" key="2">
    <source>
        <dbReference type="SAM" id="Phobius"/>
    </source>
</evidence>
<dbReference type="EMBL" id="HBFX01050339">
    <property type="protein sequence ID" value="CAD8979308.1"/>
    <property type="molecule type" value="Transcribed_RNA"/>
</dbReference>
<dbReference type="GO" id="GO:0016020">
    <property type="term" value="C:membrane"/>
    <property type="evidence" value="ECO:0007669"/>
    <property type="project" value="UniProtKB-SubCell"/>
</dbReference>
<proteinExistence type="inferred from homology"/>
<evidence type="ECO:0000313" key="3">
    <source>
        <dbReference type="EMBL" id="CAD8752450.1"/>
    </source>
</evidence>
<name>A0A6U2AXR6_HEMAN</name>
<organism evidence="4">
    <name type="scientific">Hemiselmis andersenii</name>
    <name type="common">Cryptophyte alga</name>
    <dbReference type="NCBI Taxonomy" id="464988"/>
    <lineage>
        <taxon>Eukaryota</taxon>
        <taxon>Cryptophyceae</taxon>
        <taxon>Cryptomonadales</taxon>
        <taxon>Hemiselmidaceae</taxon>
        <taxon>Hemiselmis</taxon>
    </lineage>
</organism>
<dbReference type="InterPro" id="IPR004345">
    <property type="entry name" value="TB2_DP1_HVA22"/>
</dbReference>
<sequence>MIGFWGSKIFVMLFGVLYPAVQSYHAIKSTAKDTEDHTQTQWLTYWVVFSLFSTIEFLLDVVIVWIPLYYEVKLLFVLWMALPQWNGALWIWQKSETTVDQYMIQVENWGEKFKPKKDKKEKVDVATKDD</sequence>
<feature type="transmembrane region" description="Helical" evidence="2">
    <location>
        <begin position="6"/>
        <end position="24"/>
    </location>
</feature>
<protein>
    <recommendedName>
        <fullName evidence="5">Receptor expression-enhancing protein</fullName>
    </recommendedName>
</protein>
<dbReference type="AlphaFoldDB" id="A0A6U2AXR6"/>
<reference evidence="4" key="1">
    <citation type="submission" date="2021-01" db="EMBL/GenBank/DDBJ databases">
        <authorList>
            <person name="Corre E."/>
            <person name="Pelletier E."/>
            <person name="Niang G."/>
            <person name="Scheremetjew M."/>
            <person name="Finn R."/>
            <person name="Kale V."/>
            <person name="Holt S."/>
            <person name="Cochrane G."/>
            <person name="Meng A."/>
            <person name="Brown T."/>
            <person name="Cohen L."/>
        </authorList>
    </citation>
    <scope>NUCLEOTIDE SEQUENCE</scope>
    <source>
        <strain evidence="3">CCMP441</strain>
        <strain evidence="4">CCMP644</strain>
    </source>
</reference>
<feature type="transmembrane region" description="Helical" evidence="2">
    <location>
        <begin position="74"/>
        <end position="92"/>
    </location>
</feature>
<dbReference type="PANTHER" id="PTHR12300">
    <property type="entry name" value="HVA22-LIKE PROTEINS"/>
    <property type="match status" value="1"/>
</dbReference>
<accession>A0A6U2AXR6</accession>
<evidence type="ECO:0000313" key="4">
    <source>
        <dbReference type="EMBL" id="CAD8979308.1"/>
    </source>
</evidence>
<feature type="transmembrane region" description="Helical" evidence="2">
    <location>
        <begin position="45"/>
        <end position="68"/>
    </location>
</feature>
<gene>
    <name evidence="4" type="ORF">HAND00432_LOCUS30318</name>
    <name evidence="3" type="ORF">HAND1043_LOCUS18956</name>
</gene>
<evidence type="ECO:0000256" key="1">
    <source>
        <dbReference type="RuleBase" id="RU362006"/>
    </source>
</evidence>
<evidence type="ECO:0008006" key="5">
    <source>
        <dbReference type="Google" id="ProtNLM"/>
    </source>
</evidence>
<keyword evidence="2" id="KW-0472">Membrane</keyword>
<comment type="subcellular location">
    <subcellularLocation>
        <location evidence="1">Membrane</location>
        <topology evidence="1">Multi-pass membrane protein</topology>
    </subcellularLocation>
</comment>
<keyword evidence="2" id="KW-0812">Transmembrane</keyword>
<dbReference type="EMBL" id="HBFK01031199">
    <property type="protein sequence ID" value="CAD8752450.1"/>
    <property type="molecule type" value="Transcribed_RNA"/>
</dbReference>
<keyword evidence="2" id="KW-1133">Transmembrane helix</keyword>